<organism evidence="7 8">
    <name type="scientific">Streptomyces bacillaris</name>
    <dbReference type="NCBI Taxonomy" id="68179"/>
    <lineage>
        <taxon>Bacteria</taxon>
        <taxon>Bacillati</taxon>
        <taxon>Actinomycetota</taxon>
        <taxon>Actinomycetes</taxon>
        <taxon>Kitasatosporales</taxon>
        <taxon>Streptomycetaceae</taxon>
        <taxon>Streptomyces</taxon>
    </lineage>
</organism>
<evidence type="ECO:0000259" key="6">
    <source>
        <dbReference type="PROSITE" id="PS50977"/>
    </source>
</evidence>
<protein>
    <submittedName>
        <fullName evidence="7">TetR/AcrR family transcriptional regulator</fullName>
    </submittedName>
</protein>
<dbReference type="RefSeq" id="WP_244209633.1">
    <property type="nucleotide sequence ID" value="NZ_JBHVRE010000012.1"/>
</dbReference>
<feature type="region of interest" description="Disordered" evidence="5">
    <location>
        <begin position="1"/>
        <end position="45"/>
    </location>
</feature>
<keyword evidence="3" id="KW-0804">Transcription</keyword>
<dbReference type="InterPro" id="IPR009057">
    <property type="entry name" value="Homeodomain-like_sf"/>
</dbReference>
<feature type="compositionally biased region" description="Basic and acidic residues" evidence="5">
    <location>
        <begin position="305"/>
        <end position="316"/>
    </location>
</feature>
<feature type="region of interest" description="Disordered" evidence="5">
    <location>
        <begin position="132"/>
        <end position="158"/>
    </location>
</feature>
<evidence type="ECO:0000256" key="2">
    <source>
        <dbReference type="ARBA" id="ARBA00023125"/>
    </source>
</evidence>
<feature type="region of interest" description="Disordered" evidence="5">
    <location>
        <begin position="305"/>
        <end position="328"/>
    </location>
</feature>
<feature type="compositionally biased region" description="Low complexity" evidence="5">
    <location>
        <begin position="23"/>
        <end position="33"/>
    </location>
</feature>
<evidence type="ECO:0000256" key="1">
    <source>
        <dbReference type="ARBA" id="ARBA00023015"/>
    </source>
</evidence>
<feature type="compositionally biased region" description="Low complexity" evidence="5">
    <location>
        <begin position="1"/>
        <end position="15"/>
    </location>
</feature>
<keyword evidence="1" id="KW-0805">Transcription regulation</keyword>
<gene>
    <name evidence="7" type="ORF">ACFWR3_08895</name>
</gene>
<dbReference type="InterPro" id="IPR036271">
    <property type="entry name" value="Tet_transcr_reg_TetR-rel_C_sf"/>
</dbReference>
<keyword evidence="8" id="KW-1185">Reference proteome</keyword>
<dbReference type="Pfam" id="PF02909">
    <property type="entry name" value="TetR_C_1"/>
    <property type="match status" value="1"/>
</dbReference>
<dbReference type="InterPro" id="IPR050109">
    <property type="entry name" value="HTH-type_TetR-like_transc_reg"/>
</dbReference>
<name>A0ABW6DQR4_9ACTN</name>
<dbReference type="PANTHER" id="PTHR30055">
    <property type="entry name" value="HTH-TYPE TRANSCRIPTIONAL REGULATOR RUTR"/>
    <property type="match status" value="1"/>
</dbReference>
<dbReference type="InterPro" id="IPR001647">
    <property type="entry name" value="HTH_TetR"/>
</dbReference>
<dbReference type="PANTHER" id="PTHR30055:SF151">
    <property type="entry name" value="TRANSCRIPTIONAL REGULATORY PROTEIN"/>
    <property type="match status" value="1"/>
</dbReference>
<dbReference type="Proteomes" id="UP001598300">
    <property type="component" value="Unassembled WGS sequence"/>
</dbReference>
<evidence type="ECO:0000256" key="4">
    <source>
        <dbReference type="PROSITE-ProRule" id="PRU00335"/>
    </source>
</evidence>
<proteinExistence type="predicted"/>
<dbReference type="InterPro" id="IPR004111">
    <property type="entry name" value="Repressor_TetR_C"/>
</dbReference>
<sequence>MAKDGATTGPTDGAAAGTGAGTKTGTRTGTASAVTGRAADGTATGSGDIARSLELLWGTGDRPSRGPKPGLTLDRIVTAAIAVADAEGLSAVSMRRISTELGTGTMSLYRYVPGKAELLDLMLDRVLGEPLSAEPDHPAADHPVPGGHPVPADHPVPGDWRGAIDAMARTYLDNLRRHPWLLKINQARTVLGPSALRGLELSLTALRSMGLRDPELIGVIITVNSFVEGLARTRADAAEAVAQTGLSDEEFWENQRPYLERAMLSGAYPTMAGMSEDTFSADFDHFTFGLRRLIAGFEALVTERAAEEEARTDGPRTDGAAEAATDRT</sequence>
<comment type="caution">
    <text evidence="7">The sequence shown here is derived from an EMBL/GenBank/DDBJ whole genome shotgun (WGS) entry which is preliminary data.</text>
</comment>
<dbReference type="Gene3D" id="1.10.10.60">
    <property type="entry name" value="Homeodomain-like"/>
    <property type="match status" value="1"/>
</dbReference>
<dbReference type="SUPFAM" id="SSF48498">
    <property type="entry name" value="Tetracyclin repressor-like, C-terminal domain"/>
    <property type="match status" value="1"/>
</dbReference>
<reference evidence="7 8" key="1">
    <citation type="submission" date="2024-09" db="EMBL/GenBank/DDBJ databases">
        <title>The Natural Products Discovery Center: Release of the First 8490 Sequenced Strains for Exploring Actinobacteria Biosynthetic Diversity.</title>
        <authorList>
            <person name="Kalkreuter E."/>
            <person name="Kautsar S.A."/>
            <person name="Yang D."/>
            <person name="Bader C.D."/>
            <person name="Teijaro C.N."/>
            <person name="Fluegel L."/>
            <person name="Davis C.M."/>
            <person name="Simpson J.R."/>
            <person name="Lauterbach L."/>
            <person name="Steele A.D."/>
            <person name="Gui C."/>
            <person name="Meng S."/>
            <person name="Li G."/>
            <person name="Viehrig K."/>
            <person name="Ye F."/>
            <person name="Su P."/>
            <person name="Kiefer A.F."/>
            <person name="Nichols A."/>
            <person name="Cepeda A.J."/>
            <person name="Yan W."/>
            <person name="Fan B."/>
            <person name="Jiang Y."/>
            <person name="Adhikari A."/>
            <person name="Zheng C.-J."/>
            <person name="Schuster L."/>
            <person name="Cowan T.M."/>
            <person name="Smanski M.J."/>
            <person name="Chevrette M.G."/>
            <person name="De Carvalho L.P.S."/>
            <person name="Shen B."/>
        </authorList>
    </citation>
    <scope>NUCLEOTIDE SEQUENCE [LARGE SCALE GENOMIC DNA]</scope>
    <source>
        <strain evidence="7 8">NPDC058584</strain>
    </source>
</reference>
<accession>A0ABW6DQR4</accession>
<dbReference type="PROSITE" id="PS50977">
    <property type="entry name" value="HTH_TETR_2"/>
    <property type="match status" value="1"/>
</dbReference>
<dbReference type="Gene3D" id="1.10.357.10">
    <property type="entry name" value="Tetracycline Repressor, domain 2"/>
    <property type="match status" value="1"/>
</dbReference>
<keyword evidence="2 4" id="KW-0238">DNA-binding</keyword>
<dbReference type="SUPFAM" id="SSF46689">
    <property type="entry name" value="Homeodomain-like"/>
    <property type="match status" value="1"/>
</dbReference>
<dbReference type="Pfam" id="PF00440">
    <property type="entry name" value="TetR_N"/>
    <property type="match status" value="1"/>
</dbReference>
<evidence type="ECO:0000256" key="5">
    <source>
        <dbReference type="SAM" id="MobiDB-lite"/>
    </source>
</evidence>
<evidence type="ECO:0000313" key="7">
    <source>
        <dbReference type="EMBL" id="MFD3956191.1"/>
    </source>
</evidence>
<feature type="DNA-binding region" description="H-T-H motif" evidence="4">
    <location>
        <begin position="93"/>
        <end position="112"/>
    </location>
</feature>
<evidence type="ECO:0000313" key="8">
    <source>
        <dbReference type="Proteomes" id="UP001598300"/>
    </source>
</evidence>
<feature type="domain" description="HTH tetR-type" evidence="6">
    <location>
        <begin position="70"/>
        <end position="130"/>
    </location>
</feature>
<dbReference type="EMBL" id="JBHXPM010000006">
    <property type="protein sequence ID" value="MFD3956191.1"/>
    <property type="molecule type" value="Genomic_DNA"/>
</dbReference>
<evidence type="ECO:0000256" key="3">
    <source>
        <dbReference type="ARBA" id="ARBA00023163"/>
    </source>
</evidence>